<dbReference type="PATRIC" id="fig|1469144.10.peg.794"/>
<dbReference type="EMBL" id="LAXD01000001">
    <property type="protein sequence ID" value="KWW99059.1"/>
    <property type="molecule type" value="Genomic_DNA"/>
</dbReference>
<accession>A0A132N6T1</accession>
<sequence length="62" mass="6825">MRQTVVSRTEAPVILRTGADGPVDPEDLAMADGEDPVEPYLERHRRRLAELGPRVAVETSTP</sequence>
<evidence type="ECO:0000313" key="5">
    <source>
        <dbReference type="Proteomes" id="UP000070598"/>
    </source>
</evidence>
<evidence type="ECO:0000313" key="6">
    <source>
        <dbReference type="Proteomes" id="UP000070659"/>
    </source>
</evidence>
<reference evidence="5" key="1">
    <citation type="submission" date="2015-02" db="EMBL/GenBank/DDBJ databases">
        <title>Physiological reanalysis, assessment of diazotrophy, and genome sequences of multiple isolates of Streptomyces thermoautotrophicus.</title>
        <authorList>
            <person name="MacKellar D.C."/>
            <person name="Lieber L."/>
            <person name="Norman J."/>
            <person name="Bolger A."/>
            <person name="Tobin C."/>
            <person name="Murray J.W."/>
            <person name="Friesen M."/>
            <person name="Prell J."/>
        </authorList>
    </citation>
    <scope>NUCLEOTIDE SEQUENCE [LARGE SCALE GENOMIC DNA]</scope>
    <source>
        <strain evidence="5">UBT1</strain>
    </source>
</reference>
<dbReference type="STRING" id="1469144.LI90_691"/>
<reference evidence="4" key="4">
    <citation type="submission" date="2015-04" db="EMBL/GenBank/DDBJ databases">
        <title>Physiological reanalysis, assessment of diazotrophy, and genome sequences of multiple isolates of Streptomyces thermoautotrophicus.</title>
        <authorList>
            <person name="MacKellar D.C."/>
            <person name="Lieber L."/>
            <person name="Norman J."/>
            <person name="Bolger A."/>
            <person name="Tobin C."/>
            <person name="Murray J.W."/>
            <person name="Chang R."/>
            <person name="Ford T."/>
            <person name="Nguyen P.Q."/>
            <person name="Woodward J."/>
            <person name="Permingeat H."/>
            <person name="Joshi N.S."/>
            <person name="Silver P.A."/>
            <person name="Usadel B."/>
            <person name="Rutherford A.W."/>
            <person name="Friesen M."/>
            <person name="Prell J."/>
        </authorList>
    </citation>
    <scope>NUCLEOTIDE SEQUENCE [LARGE SCALE GENOMIC DNA]</scope>
    <source>
        <strain evidence="4">H1</strain>
    </source>
</reference>
<dbReference type="EMBL" id="JYIK01001117">
    <property type="protein sequence ID" value="KWX05829.1"/>
    <property type="molecule type" value="Genomic_DNA"/>
</dbReference>
<protein>
    <submittedName>
        <fullName evidence="3">Uncharacterized protein</fullName>
    </submittedName>
</protein>
<dbReference type="RefSeq" id="WP_066884097.1">
    <property type="nucleotide sequence ID" value="NZ_CP171739.1"/>
</dbReference>
<dbReference type="Proteomes" id="UP000070659">
    <property type="component" value="Unassembled WGS sequence"/>
</dbReference>
<evidence type="ECO:0000313" key="2">
    <source>
        <dbReference type="EMBL" id="KWX05119.1"/>
    </source>
</evidence>
<evidence type="ECO:0000313" key="1">
    <source>
        <dbReference type="EMBL" id="KWW99059.1"/>
    </source>
</evidence>
<keyword evidence="4" id="KW-1185">Reference proteome</keyword>
<proteinExistence type="predicted"/>
<dbReference type="Proteomes" id="UP000070598">
    <property type="component" value="Unassembled WGS sequence"/>
</dbReference>
<dbReference type="OrthoDB" id="3400680at2"/>
<name>A0A132N6T1_9ACTN</name>
<reference evidence="3 6" key="2">
    <citation type="submission" date="2015-02" db="EMBL/GenBank/DDBJ databases">
        <title>Physiological reanalysis, assessment of diazotrophy, and genome sequences of multiple isolates of Streptomyces thermoautotrophicus.</title>
        <authorList>
            <person name="MacKellar D.C."/>
            <person name="Lieber L."/>
            <person name="Norman J."/>
            <person name="Bolger A."/>
            <person name="Tobin C."/>
            <person name="Murray J.W."/>
            <person name="Prell J."/>
        </authorList>
    </citation>
    <scope>NUCLEOTIDE SEQUENCE [LARGE SCALE GENOMIC DNA]</scope>
    <source>
        <strain evidence="3 6">UBT1</strain>
    </source>
</reference>
<reference evidence="1" key="3">
    <citation type="submission" date="2015-04" db="EMBL/GenBank/DDBJ databases">
        <title>Physiological reanalysis, assessment of diazotrophy, and genome sequences of multiple isolates of Streptomyces thermoautotrophicus.</title>
        <authorList>
            <person name="MacKellar D.C."/>
            <person name="Lieber L."/>
            <person name="Norman J."/>
            <person name="Bolger A."/>
            <person name="Tobin C."/>
            <person name="Murray J.W."/>
            <person name="Woodward J."/>
            <person name="Friesen M."/>
            <person name="Prell J."/>
        </authorList>
    </citation>
    <scope>NUCLEOTIDE SEQUENCE [LARGE SCALE GENOMIC DNA]</scope>
    <source>
        <strain evidence="1">H1</strain>
    </source>
</reference>
<dbReference type="AlphaFoldDB" id="A0A132N6T1"/>
<evidence type="ECO:0000313" key="4">
    <source>
        <dbReference type="Proteomes" id="UP000070188"/>
    </source>
</evidence>
<gene>
    <name evidence="1" type="ORF">LI90_691</name>
    <name evidence="2" type="ORF">TH66_05200</name>
    <name evidence="3" type="ORF">TR74_23540</name>
</gene>
<organism evidence="3 5">
    <name type="scientific">Carbonactinospora thermoautotrophica</name>
    <dbReference type="NCBI Taxonomy" id="1469144"/>
    <lineage>
        <taxon>Bacteria</taxon>
        <taxon>Bacillati</taxon>
        <taxon>Actinomycetota</taxon>
        <taxon>Actinomycetes</taxon>
        <taxon>Kitasatosporales</taxon>
        <taxon>Carbonactinosporaceae</taxon>
        <taxon>Carbonactinospora</taxon>
    </lineage>
</organism>
<evidence type="ECO:0000313" key="3">
    <source>
        <dbReference type="EMBL" id="KWX05829.1"/>
    </source>
</evidence>
<comment type="caution">
    <text evidence="3">The sequence shown here is derived from an EMBL/GenBank/DDBJ whole genome shotgun (WGS) entry which is preliminary data.</text>
</comment>
<dbReference type="EMBL" id="JYIJ01000013">
    <property type="protein sequence ID" value="KWX05119.1"/>
    <property type="molecule type" value="Genomic_DNA"/>
</dbReference>
<dbReference type="Proteomes" id="UP000070188">
    <property type="component" value="Unassembled WGS sequence"/>
</dbReference>